<evidence type="ECO:0000313" key="2">
    <source>
        <dbReference type="EMBL" id="EJD32813.1"/>
    </source>
</evidence>
<proteinExistence type="predicted"/>
<protein>
    <submittedName>
        <fullName evidence="2">Glycosyl transferase</fullName>
    </submittedName>
</protein>
<dbReference type="OMA" id="NIMAIPT"/>
<reference evidence="3" key="1">
    <citation type="journal article" date="2012" name="Science">
        <title>The Paleozoic origin of enzymatic lignin decomposition reconstructed from 31 fungal genomes.</title>
        <authorList>
            <person name="Floudas D."/>
            <person name="Binder M."/>
            <person name="Riley R."/>
            <person name="Barry K."/>
            <person name="Blanchette R.A."/>
            <person name="Henrissat B."/>
            <person name="Martinez A.T."/>
            <person name="Otillar R."/>
            <person name="Spatafora J.W."/>
            <person name="Yadav J.S."/>
            <person name="Aerts A."/>
            <person name="Benoit I."/>
            <person name="Boyd A."/>
            <person name="Carlson A."/>
            <person name="Copeland A."/>
            <person name="Coutinho P.M."/>
            <person name="de Vries R.P."/>
            <person name="Ferreira P."/>
            <person name="Findley K."/>
            <person name="Foster B."/>
            <person name="Gaskell J."/>
            <person name="Glotzer D."/>
            <person name="Gorecki P."/>
            <person name="Heitman J."/>
            <person name="Hesse C."/>
            <person name="Hori C."/>
            <person name="Igarashi K."/>
            <person name="Jurgens J.A."/>
            <person name="Kallen N."/>
            <person name="Kersten P."/>
            <person name="Kohler A."/>
            <person name="Kuees U."/>
            <person name="Kumar T.K.A."/>
            <person name="Kuo A."/>
            <person name="LaButti K."/>
            <person name="Larrondo L.F."/>
            <person name="Lindquist E."/>
            <person name="Ling A."/>
            <person name="Lombard V."/>
            <person name="Lucas S."/>
            <person name="Lundell T."/>
            <person name="Martin R."/>
            <person name="McLaughlin D.J."/>
            <person name="Morgenstern I."/>
            <person name="Morin E."/>
            <person name="Murat C."/>
            <person name="Nagy L.G."/>
            <person name="Nolan M."/>
            <person name="Ohm R.A."/>
            <person name="Patyshakuliyeva A."/>
            <person name="Rokas A."/>
            <person name="Ruiz-Duenas F.J."/>
            <person name="Sabat G."/>
            <person name="Salamov A."/>
            <person name="Samejima M."/>
            <person name="Schmutz J."/>
            <person name="Slot J.C."/>
            <person name="St John F."/>
            <person name="Stenlid J."/>
            <person name="Sun H."/>
            <person name="Sun S."/>
            <person name="Syed K."/>
            <person name="Tsang A."/>
            <person name="Wiebenga A."/>
            <person name="Young D."/>
            <person name="Pisabarro A."/>
            <person name="Eastwood D.C."/>
            <person name="Martin F."/>
            <person name="Cullen D."/>
            <person name="Grigoriev I.V."/>
            <person name="Hibbett D.S."/>
        </authorList>
    </citation>
    <scope>NUCLEOTIDE SEQUENCE [LARGE SCALE GENOMIC DNA]</scope>
    <source>
        <strain evidence="3">TFB10046</strain>
    </source>
</reference>
<dbReference type="Pfam" id="PF02364">
    <property type="entry name" value="Glucan_synthase"/>
    <property type="match status" value="1"/>
</dbReference>
<dbReference type="Proteomes" id="UP000006514">
    <property type="component" value="Unassembled WGS sequence"/>
</dbReference>
<dbReference type="eggNOG" id="KOG0916">
    <property type="taxonomic scope" value="Eukaryota"/>
</dbReference>
<dbReference type="InterPro" id="IPR003440">
    <property type="entry name" value="Glyco_trans_48_dom"/>
</dbReference>
<dbReference type="GO" id="GO:0000148">
    <property type="term" value="C:1,3-beta-D-glucan synthase complex"/>
    <property type="evidence" value="ECO:0007669"/>
    <property type="project" value="InterPro"/>
</dbReference>
<gene>
    <name evidence="2" type="ORF">AURDEDRAFT_17989</name>
</gene>
<keyword evidence="2" id="KW-0808">Transferase</keyword>
<dbReference type="KEGG" id="adl:AURDEDRAFT_17989"/>
<sequence length="110" mass="12255">MGEQPLSPKYFDLGTQLPIDRFLTFYSAHTGLQVNNIMAIPTVQMFIVPRASVDLCAVMQLRMCKHTSDGHFLGGHEGSYNLFPVSDCIRHGILGIFLLSFTALLPLFPQ</sequence>
<keyword evidence="3" id="KW-1185">Reference proteome</keyword>
<name>J0WKI0_AURST</name>
<feature type="non-terminal residue" evidence="2">
    <location>
        <position position="110"/>
    </location>
</feature>
<accession>J0WKI0</accession>
<dbReference type="OrthoDB" id="2825342at2759"/>
<dbReference type="GO" id="GO:0006075">
    <property type="term" value="P:(1-&gt;3)-beta-D-glucan biosynthetic process"/>
    <property type="evidence" value="ECO:0007669"/>
    <property type="project" value="InterPro"/>
</dbReference>
<dbReference type="GO" id="GO:0003843">
    <property type="term" value="F:1,3-beta-D-glucan synthase activity"/>
    <property type="evidence" value="ECO:0007669"/>
    <property type="project" value="InterPro"/>
</dbReference>
<evidence type="ECO:0000259" key="1">
    <source>
        <dbReference type="Pfam" id="PF02364"/>
    </source>
</evidence>
<dbReference type="GO" id="GO:0016020">
    <property type="term" value="C:membrane"/>
    <property type="evidence" value="ECO:0007669"/>
    <property type="project" value="InterPro"/>
</dbReference>
<organism evidence="2 3">
    <name type="scientific">Auricularia subglabra (strain TFB-10046 / SS5)</name>
    <name type="common">White-rot fungus</name>
    <name type="synonym">Auricularia delicata (strain TFB10046)</name>
    <dbReference type="NCBI Taxonomy" id="717982"/>
    <lineage>
        <taxon>Eukaryota</taxon>
        <taxon>Fungi</taxon>
        <taxon>Dikarya</taxon>
        <taxon>Basidiomycota</taxon>
        <taxon>Agaricomycotina</taxon>
        <taxon>Agaricomycetes</taxon>
        <taxon>Auriculariales</taxon>
        <taxon>Auriculariaceae</taxon>
        <taxon>Auricularia</taxon>
    </lineage>
</organism>
<evidence type="ECO:0000313" key="3">
    <source>
        <dbReference type="Proteomes" id="UP000006514"/>
    </source>
</evidence>
<dbReference type="InParanoid" id="J0WKI0"/>
<dbReference type="EMBL" id="JH688631">
    <property type="protein sequence ID" value="EJD32813.1"/>
    <property type="molecule type" value="Genomic_DNA"/>
</dbReference>
<dbReference type="AlphaFoldDB" id="J0WKI0"/>
<feature type="domain" description="Glycosyl transferase 48" evidence="1">
    <location>
        <begin position="1"/>
        <end position="108"/>
    </location>
</feature>